<evidence type="ECO:0000313" key="3">
    <source>
        <dbReference type="Proteomes" id="UP000284112"/>
    </source>
</evidence>
<protein>
    <recommendedName>
        <fullName evidence="1">Tail spike domain-containing protein</fullName>
    </recommendedName>
</protein>
<dbReference type="Proteomes" id="UP000284112">
    <property type="component" value="Unassembled WGS sequence"/>
</dbReference>
<dbReference type="NCBIfam" id="TIGR01665">
    <property type="entry name" value="put_anti_recept"/>
    <property type="match status" value="1"/>
</dbReference>
<accession>A0A414S2V8</accession>
<name>A0A414S2V8_9FIRM</name>
<proteinExistence type="predicted"/>
<feature type="domain" description="Tail spike" evidence="1">
    <location>
        <begin position="103"/>
        <end position="370"/>
    </location>
</feature>
<reference evidence="2 3" key="1">
    <citation type="submission" date="2018-08" db="EMBL/GenBank/DDBJ databases">
        <title>A genome reference for cultivated species of the human gut microbiota.</title>
        <authorList>
            <person name="Zou Y."/>
            <person name="Xue W."/>
            <person name="Luo G."/>
        </authorList>
    </citation>
    <scope>NUCLEOTIDE SEQUENCE [LARGE SCALE GENOMIC DNA]</scope>
    <source>
        <strain evidence="2 3">AM23-13</strain>
    </source>
</reference>
<dbReference type="InterPro" id="IPR007119">
    <property type="entry name" value="Phage_tail_spike_N"/>
</dbReference>
<comment type="caution">
    <text evidence="2">The sequence shown here is derived from an EMBL/GenBank/DDBJ whole genome shotgun (WGS) entry which is preliminary data.</text>
</comment>
<dbReference type="Pfam" id="PF06605">
    <property type="entry name" value="Prophage_tail"/>
    <property type="match status" value="1"/>
</dbReference>
<organism evidence="2 3">
    <name type="scientific">Dorea longicatena</name>
    <dbReference type="NCBI Taxonomy" id="88431"/>
    <lineage>
        <taxon>Bacteria</taxon>
        <taxon>Bacillati</taxon>
        <taxon>Bacillota</taxon>
        <taxon>Clostridia</taxon>
        <taxon>Lachnospirales</taxon>
        <taxon>Lachnospiraceae</taxon>
        <taxon>Dorea</taxon>
    </lineage>
</organism>
<dbReference type="AlphaFoldDB" id="A0A414S2V8"/>
<evidence type="ECO:0000259" key="1">
    <source>
        <dbReference type="Pfam" id="PF06605"/>
    </source>
</evidence>
<gene>
    <name evidence="2" type="ORF">DW641_05910</name>
</gene>
<dbReference type="InterPro" id="IPR010572">
    <property type="entry name" value="Tail_dom"/>
</dbReference>
<dbReference type="EMBL" id="QRHW01000007">
    <property type="protein sequence ID" value="RHG09492.1"/>
    <property type="molecule type" value="Genomic_DNA"/>
</dbReference>
<evidence type="ECO:0000313" key="2">
    <source>
        <dbReference type="EMBL" id="RHG09492.1"/>
    </source>
</evidence>
<sequence length="673" mass="74950">MGSATMIQIYDSQNTDFDHNGDETLFPEECKVSAELNGTWVLNMTHPIDDEGRWKYIEEEAVIAVPTFMGKKQLFRIDRVSTVDQDDSEITAVAYPIFWDSGDDQFLTDSRPTDKNGQEALNIMLAGSKYSAESNITRTSTAYFERRNMMDALNGEDSPTFIQRWGGEILYDNYKVIVNERVGGDYGAEVRYRKNMDGIQCEISMENVVTRIVPVAYNGYTIGGNSGYVDSANIDKYAKVYTKEIRFEDVKMEEDAQEDDKESGTILCKSQEEMDQALTTRCEEQFSAGIDLPEVSIKVSVIDLENTEEYKDFSDLVKISLGDTVKCYNTKLDITTEVRCIRMVWDCIRDTVDSVTLGDYQTNFIKQMTSTIERIASVFRNNGTLMADKISGVLDAMQTQLKCQQSVAKRMTVRAVLFEDLDENSPLYGAMAMGTQGLEISKTRTADGRGWDWTTAITASGIIASTIVAGILSDKTGRNWWNLETGDIQMSGRFQQYASNGVKSMDIYDNKINLYAWDDDGNYVGSLRSFLTTDKKRKGIELMGDAGDQVRLSVKRSDTATEEGRSVFIGENGYTGLFTVDGKGNAEEWLSRKHGGPVWIRNMPNGDFLAGGVRIGVESGLITSIPSNSVANGMFEVISGLSWANGGITSVDWVAVNVVNGAIKSWSTRTQNF</sequence>